<evidence type="ECO:0000313" key="2">
    <source>
        <dbReference type="Proteomes" id="UP001501624"/>
    </source>
</evidence>
<comment type="caution">
    <text evidence="1">The sequence shown here is derived from an EMBL/GenBank/DDBJ whole genome shotgun (WGS) entry which is preliminary data.</text>
</comment>
<dbReference type="CDD" id="cd13585">
    <property type="entry name" value="PBP2_TMBP_like"/>
    <property type="match status" value="1"/>
</dbReference>
<dbReference type="Gene3D" id="3.40.190.10">
    <property type="entry name" value="Periplasmic binding protein-like II"/>
    <property type="match status" value="1"/>
</dbReference>
<keyword evidence="2" id="KW-1185">Reference proteome</keyword>
<proteinExistence type="predicted"/>
<dbReference type="InterPro" id="IPR006059">
    <property type="entry name" value="SBP"/>
</dbReference>
<evidence type="ECO:0000313" key="1">
    <source>
        <dbReference type="EMBL" id="GAA3848382.1"/>
    </source>
</evidence>
<accession>A0ABP7JM12</accession>
<dbReference type="PANTHER" id="PTHR43649:SF12">
    <property type="entry name" value="DIACETYLCHITOBIOSE BINDING PROTEIN DASA"/>
    <property type="match status" value="1"/>
</dbReference>
<dbReference type="Pfam" id="PF01547">
    <property type="entry name" value="SBP_bac_1"/>
    <property type="match status" value="1"/>
</dbReference>
<dbReference type="EMBL" id="BAABCM010000017">
    <property type="protein sequence ID" value="GAA3848382.1"/>
    <property type="molecule type" value="Genomic_DNA"/>
</dbReference>
<dbReference type="PANTHER" id="PTHR43649">
    <property type="entry name" value="ARABINOSE-BINDING PROTEIN-RELATED"/>
    <property type="match status" value="1"/>
</dbReference>
<name>A0ABP7JM12_9PSEU</name>
<protein>
    <submittedName>
        <fullName evidence="1">Sugar ABC transporter substrate-binding protein</fullName>
    </submittedName>
</protein>
<gene>
    <name evidence="1" type="ORF">GCM10022380_78170</name>
</gene>
<dbReference type="SUPFAM" id="SSF53850">
    <property type="entry name" value="Periplasmic binding protein-like II"/>
    <property type="match status" value="1"/>
</dbReference>
<reference evidence="2" key="1">
    <citation type="journal article" date="2019" name="Int. J. Syst. Evol. Microbiol.">
        <title>The Global Catalogue of Microorganisms (GCM) 10K type strain sequencing project: providing services to taxonomists for standard genome sequencing and annotation.</title>
        <authorList>
            <consortium name="The Broad Institute Genomics Platform"/>
            <consortium name="The Broad Institute Genome Sequencing Center for Infectious Disease"/>
            <person name="Wu L."/>
            <person name="Ma J."/>
        </authorList>
    </citation>
    <scope>NUCLEOTIDE SEQUENCE [LARGE SCALE GENOMIC DNA]</scope>
    <source>
        <strain evidence="2">JCM 17017</strain>
    </source>
</reference>
<dbReference type="PROSITE" id="PS51257">
    <property type="entry name" value="PROKAR_LIPOPROTEIN"/>
    <property type="match status" value="1"/>
</dbReference>
<sequence length="427" mass="45757">MRKRWGRLFAVSAVALTAACGIGDRAGADTVTMTVWTSNQEQLGLLNRLAGEFSAQHGGTPVRIQTVPQADYTTKVSVRLAGGDPPDLGWLGAPDAVGMAATEVLADVGPALRADPAYRLGDFVPSAFTNWRNGDAVYGVPFSTSPFFVVYNRDFFARAGLPEPAELAARGEWTWDRLAALARELQPTLPGGSYVFQSNEGSLYGPLPVSWPTLDPLLRAYGARFASGDQCTMDSPEAVRAIDTLHRMAFTDSTAVPPGAQADFYAGNAALTITQLSRLSQLKGAKFQYGFAPLPAGPGGQPQVTGQAGLVVFQQAPHRDLAIEFLKFLTSERSMRELARFFPPPRQSVLADATQVYTGSALPPDAITSILVPGITEGQAFQYPRTWPEIKTAAQPVFDELWSPGANVPQALSELCGEVGPLLREKS</sequence>
<organism evidence="1 2">
    <name type="scientific">Amycolatopsis tucumanensis</name>
    <dbReference type="NCBI Taxonomy" id="401106"/>
    <lineage>
        <taxon>Bacteria</taxon>
        <taxon>Bacillati</taxon>
        <taxon>Actinomycetota</taxon>
        <taxon>Actinomycetes</taxon>
        <taxon>Pseudonocardiales</taxon>
        <taxon>Pseudonocardiaceae</taxon>
        <taxon>Amycolatopsis</taxon>
    </lineage>
</organism>
<dbReference type="RefSeq" id="WP_237337313.1">
    <property type="nucleotide sequence ID" value="NZ_BAABCM010000017.1"/>
</dbReference>
<dbReference type="InterPro" id="IPR050490">
    <property type="entry name" value="Bact_solute-bd_prot1"/>
</dbReference>
<dbReference type="Proteomes" id="UP001501624">
    <property type="component" value="Unassembled WGS sequence"/>
</dbReference>